<dbReference type="RefSeq" id="WP_386343227.1">
    <property type="nucleotide sequence ID" value="NZ_JBHSFG010000029.1"/>
</dbReference>
<protein>
    <submittedName>
        <fullName evidence="3">Universal stress protein</fullName>
    </submittedName>
</protein>
<evidence type="ECO:0000259" key="2">
    <source>
        <dbReference type="Pfam" id="PF00582"/>
    </source>
</evidence>
<dbReference type="InterPro" id="IPR014729">
    <property type="entry name" value="Rossmann-like_a/b/a_fold"/>
</dbReference>
<dbReference type="InterPro" id="IPR006016">
    <property type="entry name" value="UspA"/>
</dbReference>
<proteinExistence type="inferred from homology"/>
<evidence type="ECO:0000256" key="1">
    <source>
        <dbReference type="ARBA" id="ARBA00008791"/>
    </source>
</evidence>
<feature type="domain" description="UspA" evidence="2">
    <location>
        <begin position="1"/>
        <end position="136"/>
    </location>
</feature>
<organism evidence="3 4">
    <name type="scientific">Streptomyces xiangluensis</name>
    <dbReference type="NCBI Taxonomy" id="2665720"/>
    <lineage>
        <taxon>Bacteria</taxon>
        <taxon>Bacillati</taxon>
        <taxon>Actinomycetota</taxon>
        <taxon>Actinomycetes</taxon>
        <taxon>Kitasatosporales</taxon>
        <taxon>Streptomycetaceae</taxon>
        <taxon>Streptomyces</taxon>
    </lineage>
</organism>
<name>A0ABV8YPI9_9ACTN</name>
<accession>A0ABV8YPI9</accession>
<dbReference type="PANTHER" id="PTHR46268">
    <property type="entry name" value="STRESS RESPONSE PROTEIN NHAX"/>
    <property type="match status" value="1"/>
</dbReference>
<dbReference type="EMBL" id="JBHSFG010000029">
    <property type="protein sequence ID" value="MFC4466614.1"/>
    <property type="molecule type" value="Genomic_DNA"/>
</dbReference>
<gene>
    <name evidence="3" type="ORF">ACFPH6_19140</name>
</gene>
<keyword evidence="4" id="KW-1185">Reference proteome</keyword>
<reference evidence="4" key="1">
    <citation type="journal article" date="2019" name="Int. J. Syst. Evol. Microbiol.">
        <title>The Global Catalogue of Microorganisms (GCM) 10K type strain sequencing project: providing services to taxonomists for standard genome sequencing and annotation.</title>
        <authorList>
            <consortium name="The Broad Institute Genomics Platform"/>
            <consortium name="The Broad Institute Genome Sequencing Center for Infectious Disease"/>
            <person name="Wu L."/>
            <person name="Ma J."/>
        </authorList>
    </citation>
    <scope>NUCLEOTIDE SEQUENCE [LARGE SCALE GENOMIC DNA]</scope>
    <source>
        <strain evidence="4">DT43</strain>
    </source>
</reference>
<dbReference type="Pfam" id="PF00582">
    <property type="entry name" value="Usp"/>
    <property type="match status" value="2"/>
</dbReference>
<feature type="domain" description="UspA" evidence="2">
    <location>
        <begin position="150"/>
        <end position="288"/>
    </location>
</feature>
<dbReference type="SUPFAM" id="SSF52402">
    <property type="entry name" value="Adenine nucleotide alpha hydrolases-like"/>
    <property type="match status" value="2"/>
</dbReference>
<dbReference type="Gene3D" id="3.40.50.620">
    <property type="entry name" value="HUPs"/>
    <property type="match status" value="2"/>
</dbReference>
<comment type="similarity">
    <text evidence="1">Belongs to the universal stress protein A family.</text>
</comment>
<sequence length="290" mass="30566">MLRPIAVGVDGSPESLAAADWAAREAQRRRLPLRLVQAWLWQPQDVPIAQDPEVRRHWALRILREAEQNLGGRYPDLPISTEQIAGMAAEVLLTQAERADMLVLGSSGHGTIAGFLLGSVGQQVLAHAAGPVVMVRADKHAAAEAPGDEVVVAIQELGDPANEPLQFAFEAAAARGATLRAVHAWNLPALYGYGAAAGQLASQAGSLAALKEEALSAALAPWQEKYPQVQVTQTVDLSFASGAVLQAAERAALVVVGRTKHRPSLGMHVGPVAHAILHHAKAPVAVVPHD</sequence>
<evidence type="ECO:0000313" key="4">
    <source>
        <dbReference type="Proteomes" id="UP001596012"/>
    </source>
</evidence>
<comment type="caution">
    <text evidence="3">The sequence shown here is derived from an EMBL/GenBank/DDBJ whole genome shotgun (WGS) entry which is preliminary data.</text>
</comment>
<dbReference type="Proteomes" id="UP001596012">
    <property type="component" value="Unassembled WGS sequence"/>
</dbReference>
<dbReference type="PANTHER" id="PTHR46268:SF6">
    <property type="entry name" value="UNIVERSAL STRESS PROTEIN UP12"/>
    <property type="match status" value="1"/>
</dbReference>
<dbReference type="PRINTS" id="PR01438">
    <property type="entry name" value="UNVRSLSTRESS"/>
</dbReference>
<dbReference type="InterPro" id="IPR006015">
    <property type="entry name" value="Universal_stress_UspA"/>
</dbReference>
<evidence type="ECO:0000313" key="3">
    <source>
        <dbReference type="EMBL" id="MFC4466614.1"/>
    </source>
</evidence>